<keyword evidence="4" id="KW-0496">Mitochondrion</keyword>
<dbReference type="InterPro" id="IPR003788">
    <property type="entry name" value="NDUFAF7"/>
</dbReference>
<protein>
    <recommendedName>
        <fullName evidence="6">SAM-dependent methyltransferase</fullName>
    </recommendedName>
</protein>
<comment type="subcellular location">
    <subcellularLocation>
        <location evidence="1">Mitochondrion</location>
    </subcellularLocation>
</comment>
<dbReference type="EMBL" id="CABR01000074">
    <property type="protein sequence ID" value="CBI10192.1"/>
    <property type="molecule type" value="Genomic_DNA"/>
</dbReference>
<dbReference type="GO" id="GO:0005739">
    <property type="term" value="C:mitochondrion"/>
    <property type="evidence" value="ECO:0007669"/>
    <property type="project" value="UniProtKB-SubCell"/>
</dbReference>
<dbReference type="Gene3D" id="3.40.50.12710">
    <property type="match status" value="1"/>
</dbReference>
<name>E6QSH0_9ZZZZ</name>
<dbReference type="PANTHER" id="PTHR12049">
    <property type="entry name" value="PROTEIN ARGININE METHYLTRANSFERASE NDUFAF7, MITOCHONDRIAL"/>
    <property type="match status" value="1"/>
</dbReference>
<gene>
    <name evidence="5" type="ORF">CARN7_0957</name>
</gene>
<evidence type="ECO:0000256" key="4">
    <source>
        <dbReference type="ARBA" id="ARBA00023128"/>
    </source>
</evidence>
<proteinExistence type="predicted"/>
<comment type="caution">
    <text evidence="5">The sequence shown here is derived from an EMBL/GenBank/DDBJ whole genome shotgun (WGS) entry which is preliminary data.</text>
</comment>
<evidence type="ECO:0008006" key="6">
    <source>
        <dbReference type="Google" id="ProtNLM"/>
    </source>
</evidence>
<evidence type="ECO:0000256" key="3">
    <source>
        <dbReference type="ARBA" id="ARBA00022679"/>
    </source>
</evidence>
<evidence type="ECO:0000256" key="1">
    <source>
        <dbReference type="ARBA" id="ARBA00004173"/>
    </source>
</evidence>
<reference evidence="5" key="1">
    <citation type="submission" date="2009-10" db="EMBL/GenBank/DDBJ databases">
        <title>Diversity of trophic interactions inside an arsenic-rich microbial ecosystem.</title>
        <authorList>
            <person name="Bertin P.N."/>
            <person name="Heinrich-Salmeron A."/>
            <person name="Pelletier E."/>
            <person name="Goulhen-Chollet F."/>
            <person name="Arsene-Ploetze F."/>
            <person name="Gallien S."/>
            <person name="Calteau A."/>
            <person name="Vallenet D."/>
            <person name="Casiot C."/>
            <person name="Chane-Woon-Ming B."/>
            <person name="Giloteaux L."/>
            <person name="Barakat M."/>
            <person name="Bonnefoy V."/>
            <person name="Bruneel O."/>
            <person name="Chandler M."/>
            <person name="Cleiss J."/>
            <person name="Duran R."/>
            <person name="Elbaz-Poulichet F."/>
            <person name="Fonknechten N."/>
            <person name="Lauga B."/>
            <person name="Mornico D."/>
            <person name="Ortet P."/>
            <person name="Schaeffer C."/>
            <person name="Siguier P."/>
            <person name="Alexander Thil Smith A."/>
            <person name="Van Dorsselaer A."/>
            <person name="Weissenbach J."/>
            <person name="Medigue C."/>
            <person name="Le Paslier D."/>
        </authorList>
    </citation>
    <scope>NUCLEOTIDE SEQUENCE</scope>
</reference>
<dbReference type="GO" id="GO:0035243">
    <property type="term" value="F:protein-arginine omega-N symmetric methyltransferase activity"/>
    <property type="evidence" value="ECO:0007669"/>
    <property type="project" value="TreeGrafter"/>
</dbReference>
<keyword evidence="3" id="KW-0808">Transferase</keyword>
<dbReference type="SUPFAM" id="SSF53335">
    <property type="entry name" value="S-adenosyl-L-methionine-dependent methyltransferases"/>
    <property type="match status" value="1"/>
</dbReference>
<dbReference type="GO" id="GO:0032259">
    <property type="term" value="P:methylation"/>
    <property type="evidence" value="ECO:0007669"/>
    <property type="project" value="UniProtKB-KW"/>
</dbReference>
<dbReference type="AlphaFoldDB" id="E6QSH0"/>
<sequence length="382" mass="41866">MSLPKPEPYALAISAQLSKLIQENILKQGGALDFAHYMDLALYAPALGYYAAGAAKFGAEGDFITAPEISPLFGQTLARQIAQVLTLTGGDVFEAGAGSGALAATVLGALAELDCLPDHYYILEVSADLGERQAQHIAQQLPDLVHRVVWLDSWPETMTGCVVANELLDAMPVHILHWRDEGIYQCQVIWGGQGFAWQDTPLPAGELRELAEQIAVPPDYLSEIGLVGQAWVRSLADRMRHGMVLLIDYGFGEREYYHPQRSQGTLMCHYRHFAHPDPFYFPGLQDITAHVDFTALTVSAQQGGLKLAGFTTQAHFLANCGITDLLAHTPPDQPAKYLPQVAAVQKLMSPAEMGELFKVIAFTRGIDRPLMGFVQGDQRRRL</sequence>
<evidence type="ECO:0000256" key="2">
    <source>
        <dbReference type="ARBA" id="ARBA00022603"/>
    </source>
</evidence>
<dbReference type="InterPro" id="IPR038375">
    <property type="entry name" value="NDUFAF7_sf"/>
</dbReference>
<accession>E6QSH0</accession>
<dbReference type="InterPro" id="IPR029063">
    <property type="entry name" value="SAM-dependent_MTases_sf"/>
</dbReference>
<organism evidence="5">
    <name type="scientific">mine drainage metagenome</name>
    <dbReference type="NCBI Taxonomy" id="410659"/>
    <lineage>
        <taxon>unclassified sequences</taxon>
        <taxon>metagenomes</taxon>
        <taxon>ecological metagenomes</taxon>
    </lineage>
</organism>
<keyword evidence="2" id="KW-0489">Methyltransferase</keyword>
<evidence type="ECO:0000313" key="5">
    <source>
        <dbReference type="EMBL" id="CBI10192.1"/>
    </source>
</evidence>
<dbReference type="PANTHER" id="PTHR12049:SF7">
    <property type="entry name" value="PROTEIN ARGININE METHYLTRANSFERASE NDUFAF7, MITOCHONDRIAL"/>
    <property type="match status" value="1"/>
</dbReference>
<dbReference type="Pfam" id="PF02636">
    <property type="entry name" value="Methyltransf_28"/>
    <property type="match status" value="1"/>
</dbReference>